<evidence type="ECO:0000256" key="4">
    <source>
        <dbReference type="PIRSR" id="PIRSR600997-1"/>
    </source>
</evidence>
<dbReference type="AlphaFoldDB" id="A0A2H3GEQ2"/>
<dbReference type="Pfam" id="PF00135">
    <property type="entry name" value="COesterase"/>
    <property type="match status" value="1"/>
</dbReference>
<reference evidence="7 8" key="1">
    <citation type="journal article" date="2016" name="Environ. Microbiol.">
        <title>Effector profiles distinguish formae speciales of Fusarium oxysporum.</title>
        <authorList>
            <person name="van Dam P."/>
            <person name="Fokkens L."/>
            <person name="Schmidt S.M."/>
            <person name="Linmans J.H."/>
            <person name="Kistler H.C."/>
            <person name="Ma L.J."/>
            <person name="Rep M."/>
        </authorList>
    </citation>
    <scope>NUCLEOTIDE SEQUENCE [LARGE SCALE GENOMIC DNA]</scope>
    <source>
        <strain evidence="7 8">Forc016</strain>
    </source>
</reference>
<sequence>MLIITVITITLAIWGFPASHAHTLNRPASSPPTASILNGIILGTTTRVPTAPTPVVNQYLGVPFAKSPPERFLPPEDPEPWTSIWNATYYRPSCIQHFANDVFRKIFNSDQPPESEDCLHLNIFTPSTATECGRPVMVWIHGGSFQLGSARLSEYDGSFLAAKHGVVVVTMNYRTNVFGFPASPEIPLHQRNLGFMDQRKALAWVSRNIGAFGGDPSKVTIFGESVGGYSVKQLLINPPRPLPFRAAIIQSQAFGPAGGGEASWATLVKELECNATTAAQQLACVLDAPAEAIRNILDYRGLSFTPVVDNITNGPFLNDAFYQGSIAEVPILIGTNADEGTVLTSVMPPPEQMLGAIFGNNTASKELARLHYPSNATVAELQSRILTDYSYTCTTSAIAELLAHGYQNVWRYFFNATFPNNAPFKEAGAWHTSEIPLVFGTYRVDNETTAAQVRLSDSMQSAWAGFAKHPEDGPGWPMVGSQDKDLQLFDTNYAVRGRTIDRNLVDTACSYYDVSAQLNGL</sequence>
<name>A0A2H3GEQ2_FUSOX</name>
<dbReference type="PRINTS" id="PR00878">
    <property type="entry name" value="CHOLNESTRASE"/>
</dbReference>
<feature type="active site" description="Charge relay system" evidence="4">
    <location>
        <position position="339"/>
    </location>
</feature>
<proteinExistence type="inferred from homology"/>
<dbReference type="Gene3D" id="3.40.50.1820">
    <property type="entry name" value="alpha/beta hydrolase"/>
    <property type="match status" value="1"/>
</dbReference>
<dbReference type="Proteomes" id="UP000219602">
    <property type="component" value="Chromosome 11"/>
</dbReference>
<evidence type="ECO:0000259" key="6">
    <source>
        <dbReference type="Pfam" id="PF00135"/>
    </source>
</evidence>
<feature type="active site" description="Acyl-ester intermediate" evidence="4">
    <location>
        <position position="225"/>
    </location>
</feature>
<dbReference type="PANTHER" id="PTHR43918">
    <property type="entry name" value="ACETYLCHOLINESTERASE"/>
    <property type="match status" value="1"/>
</dbReference>
<dbReference type="EMBL" id="MABQ02000009">
    <property type="protein sequence ID" value="PCD26058.1"/>
    <property type="molecule type" value="Genomic_DNA"/>
</dbReference>
<dbReference type="PANTHER" id="PTHR43918:SF4">
    <property type="entry name" value="CARBOXYLIC ESTER HYDROLASE"/>
    <property type="match status" value="1"/>
</dbReference>
<reference evidence="7 8" key="2">
    <citation type="journal article" date="2017" name="Sci. Rep.">
        <title>A mobile pathogenicity chromosome in Fusarium oxysporum for infection of multiple cucurbit species.</title>
        <authorList>
            <person name="van Dam P."/>
            <person name="Fokkens L."/>
            <person name="Ayukawa Y."/>
            <person name="van der Gragt M."/>
            <person name="Ter Horst A."/>
            <person name="Brankovics B."/>
            <person name="Houterman P.M."/>
            <person name="Arie T."/>
            <person name="Rep M."/>
        </authorList>
    </citation>
    <scope>NUCLEOTIDE SEQUENCE [LARGE SCALE GENOMIC DNA]</scope>
    <source>
        <strain evidence="7 8">Forc016</strain>
    </source>
</reference>
<dbReference type="SUPFAM" id="SSF53474">
    <property type="entry name" value="alpha/beta-Hydrolases"/>
    <property type="match status" value="1"/>
</dbReference>
<evidence type="ECO:0000256" key="2">
    <source>
        <dbReference type="ARBA" id="ARBA00022801"/>
    </source>
</evidence>
<comment type="similarity">
    <text evidence="1">Belongs to the type-B carboxylesterase/lipase family.</text>
</comment>
<evidence type="ECO:0000313" key="7">
    <source>
        <dbReference type="EMBL" id="PCD26058.1"/>
    </source>
</evidence>
<protein>
    <recommendedName>
        <fullName evidence="6">Carboxylesterase type B domain-containing protein</fullName>
    </recommendedName>
</protein>
<keyword evidence="2" id="KW-0378">Hydrolase</keyword>
<comment type="caution">
    <text evidence="7">The sequence shown here is derived from an EMBL/GenBank/DDBJ whole genome shotgun (WGS) entry which is preliminary data.</text>
</comment>
<dbReference type="InterPro" id="IPR029058">
    <property type="entry name" value="AB_hydrolase_fold"/>
</dbReference>
<keyword evidence="5" id="KW-0732">Signal</keyword>
<dbReference type="ESTHER" id="fusox-w9jgy2">
    <property type="family name" value="Fungal_carboxylesterase_lipase"/>
</dbReference>
<dbReference type="InterPro" id="IPR000997">
    <property type="entry name" value="Cholinesterase"/>
</dbReference>
<feature type="active site" description="Charge relay system" evidence="4">
    <location>
        <position position="431"/>
    </location>
</feature>
<gene>
    <name evidence="7" type="ORF">AU210_012490</name>
</gene>
<dbReference type="GO" id="GO:0004104">
    <property type="term" value="F:cholinesterase activity"/>
    <property type="evidence" value="ECO:0007669"/>
    <property type="project" value="InterPro"/>
</dbReference>
<evidence type="ECO:0000256" key="3">
    <source>
        <dbReference type="ARBA" id="ARBA00023157"/>
    </source>
</evidence>
<dbReference type="STRING" id="327505.A0A2H3GEQ2"/>
<dbReference type="InterPro" id="IPR050654">
    <property type="entry name" value="AChE-related_enzymes"/>
</dbReference>
<feature type="chain" id="PRO_5013964500" description="Carboxylesterase type B domain-containing protein" evidence="5">
    <location>
        <begin position="22"/>
        <end position="521"/>
    </location>
</feature>
<evidence type="ECO:0000256" key="5">
    <source>
        <dbReference type="SAM" id="SignalP"/>
    </source>
</evidence>
<organism evidence="7 8">
    <name type="scientific">Fusarium oxysporum f. sp. radicis-cucumerinum</name>
    <dbReference type="NCBI Taxonomy" id="327505"/>
    <lineage>
        <taxon>Eukaryota</taxon>
        <taxon>Fungi</taxon>
        <taxon>Dikarya</taxon>
        <taxon>Ascomycota</taxon>
        <taxon>Pezizomycotina</taxon>
        <taxon>Sordariomycetes</taxon>
        <taxon>Hypocreomycetidae</taxon>
        <taxon>Hypocreales</taxon>
        <taxon>Nectriaceae</taxon>
        <taxon>Fusarium</taxon>
        <taxon>Fusarium oxysporum species complex</taxon>
    </lineage>
</organism>
<dbReference type="InterPro" id="IPR002018">
    <property type="entry name" value="CarbesteraseB"/>
</dbReference>
<feature type="domain" description="Carboxylesterase type B" evidence="6">
    <location>
        <begin position="33"/>
        <end position="496"/>
    </location>
</feature>
<keyword evidence="3" id="KW-1015">Disulfide bond</keyword>
<evidence type="ECO:0000256" key="1">
    <source>
        <dbReference type="ARBA" id="ARBA00005964"/>
    </source>
</evidence>
<feature type="signal peptide" evidence="5">
    <location>
        <begin position="1"/>
        <end position="21"/>
    </location>
</feature>
<evidence type="ECO:0000313" key="8">
    <source>
        <dbReference type="Proteomes" id="UP000219602"/>
    </source>
</evidence>
<accession>A0A2H3GEQ2</accession>